<dbReference type="RefSeq" id="WP_181873136.1">
    <property type="nucleotide sequence ID" value="NZ_QPJW01000003.1"/>
</dbReference>
<dbReference type="EMBL" id="QPJW01000003">
    <property type="protein sequence ID" value="RCX20704.1"/>
    <property type="molecule type" value="Genomic_DNA"/>
</dbReference>
<reference evidence="2 3" key="1">
    <citation type="submission" date="2018-07" db="EMBL/GenBank/DDBJ databases">
        <title>Genomic Encyclopedia of Type Strains, Phase III (KMG-III): the genomes of soil and plant-associated and newly described type strains.</title>
        <authorList>
            <person name="Whitman W."/>
        </authorList>
    </citation>
    <scope>NUCLEOTIDE SEQUENCE [LARGE SCALE GENOMIC DNA]</scope>
    <source>
        <strain evidence="2 3">CECT 8333</strain>
    </source>
</reference>
<evidence type="ECO:0000313" key="2">
    <source>
        <dbReference type="EMBL" id="RCX20704.1"/>
    </source>
</evidence>
<name>A0A369BLY0_9BACL</name>
<accession>A0A369BLY0</accession>
<evidence type="ECO:0000256" key="1">
    <source>
        <dbReference type="SAM" id="Phobius"/>
    </source>
</evidence>
<protein>
    <submittedName>
        <fullName evidence="2">Uncharacterized protein</fullName>
    </submittedName>
</protein>
<keyword evidence="1" id="KW-0472">Membrane</keyword>
<organism evidence="2 3">
    <name type="scientific">Fontibacillus phaseoli</name>
    <dbReference type="NCBI Taxonomy" id="1416533"/>
    <lineage>
        <taxon>Bacteria</taxon>
        <taxon>Bacillati</taxon>
        <taxon>Bacillota</taxon>
        <taxon>Bacilli</taxon>
        <taxon>Bacillales</taxon>
        <taxon>Paenibacillaceae</taxon>
        <taxon>Fontibacillus</taxon>
    </lineage>
</organism>
<keyword evidence="1" id="KW-1133">Transmembrane helix</keyword>
<dbReference type="Proteomes" id="UP000253090">
    <property type="component" value="Unassembled WGS sequence"/>
</dbReference>
<sequence length="58" mass="6874">MRLNMLGYFITFAFNFIVAYFIYDESGYVKPLIHSILILIVVVIMDLIMKNKKRKSNK</sequence>
<gene>
    <name evidence="2" type="ORF">DFP94_103437</name>
</gene>
<comment type="caution">
    <text evidence="2">The sequence shown here is derived from an EMBL/GenBank/DDBJ whole genome shotgun (WGS) entry which is preliminary data.</text>
</comment>
<dbReference type="AlphaFoldDB" id="A0A369BLY0"/>
<keyword evidence="3" id="KW-1185">Reference proteome</keyword>
<feature type="transmembrane region" description="Helical" evidence="1">
    <location>
        <begin position="5"/>
        <end position="23"/>
    </location>
</feature>
<keyword evidence="1" id="KW-0812">Transmembrane</keyword>
<evidence type="ECO:0000313" key="3">
    <source>
        <dbReference type="Proteomes" id="UP000253090"/>
    </source>
</evidence>
<feature type="transmembrane region" description="Helical" evidence="1">
    <location>
        <begin position="29"/>
        <end position="49"/>
    </location>
</feature>
<proteinExistence type="predicted"/>